<protein>
    <recommendedName>
        <fullName evidence="4">DUF2627 domain-containing protein</fullName>
    </recommendedName>
</protein>
<dbReference type="HOGENOM" id="CLU_181504_0_0_9"/>
<proteinExistence type="predicted"/>
<evidence type="ECO:0008006" key="4">
    <source>
        <dbReference type="Google" id="ProtNLM"/>
    </source>
</evidence>
<feature type="transmembrane region" description="Helical" evidence="1">
    <location>
        <begin position="21"/>
        <end position="44"/>
    </location>
</feature>
<dbReference type="RefSeq" id="WP_013916414.1">
    <property type="nucleotide sequence ID" value="NC_015690.1"/>
</dbReference>
<dbReference type="InterPro" id="IPR020138">
    <property type="entry name" value="Uncharacterised_YqzF"/>
</dbReference>
<dbReference type="PATRIC" id="fig|1036673.3.peg.2451"/>
<reference evidence="2 3" key="2">
    <citation type="journal article" date="2013" name="Genome Announc.">
        <title>Genome Sequence of Growth-Improving Paenibacillus mucilaginosus Strain KNP414.</title>
        <authorList>
            <person name="Lu J.J."/>
            <person name="Wang J.F."/>
            <person name="Hu X.F."/>
        </authorList>
    </citation>
    <scope>NUCLEOTIDE SEQUENCE [LARGE SCALE GENOMIC DNA]</scope>
    <source>
        <strain evidence="2 3">KNP414</strain>
    </source>
</reference>
<name>F8F8A6_PAEMK</name>
<evidence type="ECO:0000313" key="3">
    <source>
        <dbReference type="Proteomes" id="UP000006620"/>
    </source>
</evidence>
<reference evidence="3" key="1">
    <citation type="submission" date="2011-06" db="EMBL/GenBank/DDBJ databases">
        <title>Complete genome sequence of Paenibacillus mucilaginosus KNP414.</title>
        <authorList>
            <person name="Wang J."/>
            <person name="Hu S."/>
            <person name="Hu X."/>
            <person name="Zhang B."/>
            <person name="Dong D."/>
            <person name="Zhang S."/>
            <person name="Zhao K."/>
            <person name="Wu D."/>
        </authorList>
    </citation>
    <scope>NUCLEOTIDE SEQUENCE [LARGE SCALE GENOMIC DNA]</scope>
    <source>
        <strain evidence="3">KNP414</strain>
    </source>
</reference>
<evidence type="ECO:0000256" key="1">
    <source>
        <dbReference type="SAM" id="Phobius"/>
    </source>
</evidence>
<keyword evidence="1" id="KW-0812">Transmembrane</keyword>
<keyword evidence="1" id="KW-1133">Transmembrane helix</keyword>
<organism evidence="2 3">
    <name type="scientific">Paenibacillus mucilaginosus (strain KNP414)</name>
    <dbReference type="NCBI Taxonomy" id="1036673"/>
    <lineage>
        <taxon>Bacteria</taxon>
        <taxon>Bacillati</taxon>
        <taxon>Bacillota</taxon>
        <taxon>Bacilli</taxon>
        <taxon>Bacillales</taxon>
        <taxon>Paenibacillaceae</taxon>
        <taxon>Paenibacillus</taxon>
    </lineage>
</organism>
<dbReference type="Pfam" id="PF11118">
    <property type="entry name" value="DUF2627"/>
    <property type="match status" value="1"/>
</dbReference>
<dbReference type="EMBL" id="CP002869">
    <property type="protein sequence ID" value="AEI41253.1"/>
    <property type="molecule type" value="Genomic_DNA"/>
</dbReference>
<keyword evidence="1" id="KW-0472">Membrane</keyword>
<dbReference type="AlphaFoldDB" id="F8F8A6"/>
<accession>F8F8A6</accession>
<feature type="transmembrane region" description="Helical" evidence="1">
    <location>
        <begin position="64"/>
        <end position="87"/>
    </location>
</feature>
<dbReference type="KEGG" id="pms:KNP414_02692"/>
<sequence>MRKVDRIRQAPDDKGVRMKAAFYRFIAILMLVIPGLMATYGFLAVKDAWFAQFDLTAADPGIQWGKLLLGLLLFGAGVAFIGGWIFFRDRKRNYVAPRFRAKKRKKG</sequence>
<evidence type="ECO:0000313" key="2">
    <source>
        <dbReference type="EMBL" id="AEI41253.1"/>
    </source>
</evidence>
<dbReference type="Proteomes" id="UP000006620">
    <property type="component" value="Chromosome"/>
</dbReference>
<gene>
    <name evidence="2" type="ordered locus">KNP414_02692</name>
</gene>